<gene>
    <name evidence="1" type="ORF">SAMN04488565_0695</name>
</gene>
<dbReference type="InterPro" id="IPR038056">
    <property type="entry name" value="YjbR-like_sf"/>
</dbReference>
<dbReference type="PANTHER" id="PTHR35145:SF1">
    <property type="entry name" value="CYTOPLASMIC PROTEIN"/>
    <property type="match status" value="1"/>
</dbReference>
<proteinExistence type="predicted"/>
<dbReference type="InterPro" id="IPR007351">
    <property type="entry name" value="YjbR"/>
</dbReference>
<dbReference type="STRING" id="1079994.SAMN04488565_0695"/>
<dbReference type="AlphaFoldDB" id="A0A1H0YAR2"/>
<accession>A0A1H0YAR2</accession>
<dbReference type="GO" id="GO:0003677">
    <property type="term" value="F:DNA binding"/>
    <property type="evidence" value="ECO:0007669"/>
    <property type="project" value="UniProtKB-KW"/>
</dbReference>
<dbReference type="Pfam" id="PF04237">
    <property type="entry name" value="YjbR"/>
    <property type="match status" value="1"/>
</dbReference>
<reference evidence="1 2" key="1">
    <citation type="submission" date="2016-10" db="EMBL/GenBank/DDBJ databases">
        <authorList>
            <person name="de Groot N.N."/>
        </authorList>
    </citation>
    <scope>NUCLEOTIDE SEQUENCE [LARGE SCALE GENOMIC DNA]</scope>
    <source>
        <strain evidence="1 2">DSM 22788</strain>
    </source>
</reference>
<dbReference type="eggNOG" id="COG2315">
    <property type="taxonomic scope" value="Bacteria"/>
</dbReference>
<name>A0A1H0YAR2_9MICO</name>
<dbReference type="Gene3D" id="3.90.1150.30">
    <property type="match status" value="1"/>
</dbReference>
<dbReference type="InterPro" id="IPR058532">
    <property type="entry name" value="YjbR/MT2646/Rv2570-like"/>
</dbReference>
<protein>
    <submittedName>
        <fullName evidence="1">Predicted DNA-binding protein, MmcQ/YjbR family</fullName>
    </submittedName>
</protein>
<dbReference type="PANTHER" id="PTHR35145">
    <property type="entry name" value="CYTOPLASMIC PROTEIN-RELATED"/>
    <property type="match status" value="1"/>
</dbReference>
<evidence type="ECO:0000313" key="1">
    <source>
        <dbReference type="EMBL" id="SDQ12275.1"/>
    </source>
</evidence>
<organism evidence="1 2">
    <name type="scientific">Leucobacter chromiiresistens</name>
    <dbReference type="NCBI Taxonomy" id="1079994"/>
    <lineage>
        <taxon>Bacteria</taxon>
        <taxon>Bacillati</taxon>
        <taxon>Actinomycetota</taxon>
        <taxon>Actinomycetes</taxon>
        <taxon>Micrococcales</taxon>
        <taxon>Microbacteriaceae</taxon>
        <taxon>Leucobacter</taxon>
    </lineage>
</organism>
<sequence length="145" mass="15840">MRAASPVAGAPTVRENRCVDGETMQRRAALRADELPGAALEHPFGPDFDVFKVCGKVFMLMSDLRGTPIVTVKSAPADANVLREAYPEITPGYHMNKRHWITVTGGGALAPELLDDLVTESYLLVVETLPRRLRPVDPATFGRRA</sequence>
<dbReference type="EMBL" id="FNKB01000001">
    <property type="protein sequence ID" value="SDQ12275.1"/>
    <property type="molecule type" value="Genomic_DNA"/>
</dbReference>
<keyword evidence="1" id="KW-0238">DNA-binding</keyword>
<dbReference type="Proteomes" id="UP000182690">
    <property type="component" value="Unassembled WGS sequence"/>
</dbReference>
<dbReference type="SUPFAM" id="SSF142906">
    <property type="entry name" value="YjbR-like"/>
    <property type="match status" value="1"/>
</dbReference>
<evidence type="ECO:0000313" key="2">
    <source>
        <dbReference type="Proteomes" id="UP000182690"/>
    </source>
</evidence>